<comment type="cofactor">
    <cofactor evidence="2">
        <name>Zn(2+)</name>
        <dbReference type="ChEBI" id="CHEBI:29105"/>
    </cofactor>
</comment>
<dbReference type="GO" id="GO:0006742">
    <property type="term" value="P:NADP+ catabolic process"/>
    <property type="evidence" value="ECO:0007669"/>
    <property type="project" value="TreeGrafter"/>
</dbReference>
<dbReference type="AlphaFoldDB" id="A0A5S9R3H8"/>
<dbReference type="EC" id="3.6.1.22" evidence="4"/>
<evidence type="ECO:0000256" key="4">
    <source>
        <dbReference type="ARBA" id="ARBA00012381"/>
    </source>
</evidence>
<evidence type="ECO:0000256" key="9">
    <source>
        <dbReference type="ARBA" id="ARBA00023211"/>
    </source>
</evidence>
<comment type="catalytic activity">
    <reaction evidence="10">
        <text>a 5'-end NAD(+)-phospho-ribonucleoside in mRNA + H2O = a 5'-end phospho-adenosine-phospho-ribonucleoside in mRNA + beta-nicotinamide D-ribonucleotide + 2 H(+)</text>
        <dbReference type="Rhea" id="RHEA:60876"/>
        <dbReference type="Rhea" id="RHEA-COMP:15698"/>
        <dbReference type="Rhea" id="RHEA-COMP:15719"/>
        <dbReference type="ChEBI" id="CHEBI:14649"/>
        <dbReference type="ChEBI" id="CHEBI:15377"/>
        <dbReference type="ChEBI" id="CHEBI:15378"/>
        <dbReference type="ChEBI" id="CHEBI:144029"/>
        <dbReference type="ChEBI" id="CHEBI:144051"/>
    </reaction>
    <physiologicalReaction direction="left-to-right" evidence="10">
        <dbReference type="Rhea" id="RHEA:60877"/>
    </physiologicalReaction>
</comment>
<dbReference type="PROSITE" id="PS51462">
    <property type="entry name" value="NUDIX"/>
    <property type="match status" value="1"/>
</dbReference>
<dbReference type="Pfam" id="PF00293">
    <property type="entry name" value="NUDIX"/>
    <property type="match status" value="1"/>
</dbReference>
<dbReference type="GO" id="GO:0019677">
    <property type="term" value="P:NAD+ catabolic process"/>
    <property type="evidence" value="ECO:0007669"/>
    <property type="project" value="TreeGrafter"/>
</dbReference>
<dbReference type="Gene3D" id="3.90.79.10">
    <property type="entry name" value="Nucleoside Triphosphate Pyrophosphohydrolase"/>
    <property type="match status" value="1"/>
</dbReference>
<evidence type="ECO:0000313" key="13">
    <source>
        <dbReference type="Proteomes" id="UP000430146"/>
    </source>
</evidence>
<comment type="similarity">
    <text evidence="3">Belongs to the Nudix hydrolase family. NudC subfamily.</text>
</comment>
<proteinExistence type="inferred from homology"/>
<keyword evidence="13" id="KW-1185">Reference proteome</keyword>
<evidence type="ECO:0000313" key="12">
    <source>
        <dbReference type="EMBL" id="CAA0128411.1"/>
    </source>
</evidence>
<evidence type="ECO:0000256" key="5">
    <source>
        <dbReference type="ARBA" id="ARBA00022723"/>
    </source>
</evidence>
<evidence type="ECO:0000256" key="7">
    <source>
        <dbReference type="ARBA" id="ARBA00022842"/>
    </source>
</evidence>
<dbReference type="PROSITE" id="PS00893">
    <property type="entry name" value="NUDIX_BOX"/>
    <property type="match status" value="1"/>
</dbReference>
<keyword evidence="8" id="KW-0520">NAD</keyword>
<evidence type="ECO:0000256" key="6">
    <source>
        <dbReference type="ARBA" id="ARBA00022801"/>
    </source>
</evidence>
<dbReference type="Proteomes" id="UP000430146">
    <property type="component" value="Unassembled WGS sequence"/>
</dbReference>
<dbReference type="RefSeq" id="WP_159233260.1">
    <property type="nucleotide sequence ID" value="NZ_CACSIP010000034.1"/>
</dbReference>
<dbReference type="InterPro" id="IPR049734">
    <property type="entry name" value="NudC-like_C"/>
</dbReference>
<reference evidence="12 13" key="1">
    <citation type="submission" date="2019-11" db="EMBL/GenBank/DDBJ databases">
        <authorList>
            <person name="Holert J."/>
        </authorList>
    </citation>
    <scope>NUCLEOTIDE SEQUENCE [LARGE SCALE GENOMIC DNA]</scope>
    <source>
        <strain evidence="12">BC8_1</strain>
    </source>
</reference>
<dbReference type="GO" id="GO:0005829">
    <property type="term" value="C:cytosol"/>
    <property type="evidence" value="ECO:0007669"/>
    <property type="project" value="TreeGrafter"/>
</dbReference>
<dbReference type="InterPro" id="IPR050241">
    <property type="entry name" value="NAD-cap_RNA_hydrolase_NudC"/>
</dbReference>
<dbReference type="Gene3D" id="3.90.79.20">
    <property type="match status" value="1"/>
</dbReference>
<keyword evidence="9" id="KW-0464">Manganese</keyword>
<keyword evidence="6 12" id="KW-0378">Hydrolase</keyword>
<dbReference type="CDD" id="cd03429">
    <property type="entry name" value="NUDIX_NADH_pyrophosphatase_Nudt13"/>
    <property type="match status" value="1"/>
</dbReference>
<dbReference type="GO" id="GO:0035529">
    <property type="term" value="F:NADH pyrophosphatase activity"/>
    <property type="evidence" value="ECO:0007669"/>
    <property type="project" value="TreeGrafter"/>
</dbReference>
<dbReference type="InterPro" id="IPR000086">
    <property type="entry name" value="NUDIX_hydrolase_dom"/>
</dbReference>
<gene>
    <name evidence="12" type="primary">nudC</name>
    <name evidence="12" type="ORF">AELLOGFF_01339</name>
</gene>
<keyword evidence="7" id="KW-0460">Magnesium</keyword>
<dbReference type="Pfam" id="PF09297">
    <property type="entry name" value="Zn_ribbon_NUD"/>
    <property type="match status" value="1"/>
</dbReference>
<evidence type="ECO:0000256" key="1">
    <source>
        <dbReference type="ARBA" id="ARBA00001946"/>
    </source>
</evidence>
<evidence type="ECO:0000256" key="2">
    <source>
        <dbReference type="ARBA" id="ARBA00001947"/>
    </source>
</evidence>
<evidence type="ECO:0000256" key="10">
    <source>
        <dbReference type="ARBA" id="ARBA00023679"/>
    </source>
</evidence>
<dbReference type="InterPro" id="IPR015376">
    <property type="entry name" value="Znr_NADH_PPase"/>
</dbReference>
<accession>A0A5S9R3H8</accession>
<comment type="cofactor">
    <cofactor evidence="1">
        <name>Mg(2+)</name>
        <dbReference type="ChEBI" id="CHEBI:18420"/>
    </cofactor>
</comment>
<dbReference type="PANTHER" id="PTHR42904:SF6">
    <property type="entry name" value="NAD-CAPPED RNA HYDROLASE NUDT12"/>
    <property type="match status" value="1"/>
</dbReference>
<organism evidence="12 13">
    <name type="scientific">Mycolicibacterium vanbaalenii</name>
    <name type="common">Mycobacterium vanbaalenii</name>
    <dbReference type="NCBI Taxonomy" id="110539"/>
    <lineage>
        <taxon>Bacteria</taxon>
        <taxon>Bacillati</taxon>
        <taxon>Actinomycetota</taxon>
        <taxon>Actinomycetes</taxon>
        <taxon>Mycobacteriales</taxon>
        <taxon>Mycobacteriaceae</taxon>
        <taxon>Mycolicibacterium</taxon>
    </lineage>
</organism>
<dbReference type="GO" id="GO:0110153">
    <property type="term" value="F:RNA NAD-cap (NMN-forming) hydrolase activity"/>
    <property type="evidence" value="ECO:0007669"/>
    <property type="project" value="RHEA"/>
</dbReference>
<dbReference type="InterPro" id="IPR015375">
    <property type="entry name" value="NADH_PPase-like_N"/>
</dbReference>
<keyword evidence="5" id="KW-0479">Metal-binding</keyword>
<sequence>MSASGFRLRNIPLLSRVGADRADALRTDVDAAIAGWPDALLLRVDRRNQVLISEGRAVLGRAAEVGDAPPQDAVFLGRLADGRHAWGIRAELQAPEDPQAPAEVLDLRRAGEVFDDVSAQLVATATALLNWHDSARFSPVDGSATTSIKAGWSRVNPATGREEFPRIDPAVICLVHDGHDRAVLARQTLWPQRLFSILAGFVEAGESFESCVVREISEEIGLTVTDVEYLGSQPWPFPRSLMVGFHALGDPEQEFSFNDGEIAEAGWFTRSEIREALERGDWSSDSPSRLLLPGSISIAREIIESWAALD</sequence>
<evidence type="ECO:0000256" key="3">
    <source>
        <dbReference type="ARBA" id="ARBA00009595"/>
    </source>
</evidence>
<dbReference type="SUPFAM" id="SSF55811">
    <property type="entry name" value="Nudix"/>
    <property type="match status" value="1"/>
</dbReference>
<dbReference type="EMBL" id="CACSIP010000034">
    <property type="protein sequence ID" value="CAA0128411.1"/>
    <property type="molecule type" value="Genomic_DNA"/>
</dbReference>
<dbReference type="GO" id="GO:0046872">
    <property type="term" value="F:metal ion binding"/>
    <property type="evidence" value="ECO:0007669"/>
    <property type="project" value="UniProtKB-KW"/>
</dbReference>
<dbReference type="InterPro" id="IPR020084">
    <property type="entry name" value="NUDIX_hydrolase_CS"/>
</dbReference>
<feature type="domain" description="Nudix hydrolase" evidence="11">
    <location>
        <begin position="165"/>
        <end position="290"/>
    </location>
</feature>
<dbReference type="NCBIfam" id="NF001299">
    <property type="entry name" value="PRK00241.1"/>
    <property type="match status" value="1"/>
</dbReference>
<evidence type="ECO:0000256" key="8">
    <source>
        <dbReference type="ARBA" id="ARBA00023027"/>
    </source>
</evidence>
<evidence type="ECO:0000259" key="11">
    <source>
        <dbReference type="PROSITE" id="PS51462"/>
    </source>
</evidence>
<dbReference type="OrthoDB" id="9791656at2"/>
<dbReference type="PANTHER" id="PTHR42904">
    <property type="entry name" value="NUDIX HYDROLASE, NUDC SUBFAMILY"/>
    <property type="match status" value="1"/>
</dbReference>
<dbReference type="FunFam" id="3.90.79.10:FF:000048">
    <property type="entry name" value="NADH pyrophosphatase"/>
    <property type="match status" value="1"/>
</dbReference>
<name>A0A5S9R3H8_MYCVN</name>
<dbReference type="InterPro" id="IPR015797">
    <property type="entry name" value="NUDIX_hydrolase-like_dom_sf"/>
</dbReference>
<protein>
    <recommendedName>
        <fullName evidence="4">NAD(+) diphosphatase</fullName>
        <ecNumber evidence="4">3.6.1.22</ecNumber>
    </recommendedName>
</protein>
<dbReference type="Pfam" id="PF09296">
    <property type="entry name" value="NUDIX-like"/>
    <property type="match status" value="1"/>
</dbReference>